<keyword evidence="3" id="KW-1185">Reference proteome</keyword>
<sequence>MTFVPPPLRRPAIRLFFLLLSLLPALSFAQSKAPAKPLSEETRRANLETQLTQMEQAFLQEDFEVYADFLHPDVLRVAGGADAFAGKLRKSAEQLSAGGGKVSGLTHGAPSRIVRADRELQCTVPQTLELQQGGQARSLPTTLLAISTDGGLHWAFLDTAGKDWESVRRLVPSLSREIVLPVRQ</sequence>
<dbReference type="EMBL" id="RXOF01000003">
    <property type="protein sequence ID" value="RTQ51729.1"/>
    <property type="molecule type" value="Genomic_DNA"/>
</dbReference>
<evidence type="ECO:0000256" key="1">
    <source>
        <dbReference type="SAM" id="SignalP"/>
    </source>
</evidence>
<evidence type="ECO:0008006" key="4">
    <source>
        <dbReference type="Google" id="ProtNLM"/>
    </source>
</evidence>
<evidence type="ECO:0000313" key="2">
    <source>
        <dbReference type="EMBL" id="RTQ51729.1"/>
    </source>
</evidence>
<protein>
    <recommendedName>
        <fullName evidence="4">Nuclear transport factor 2 family protein</fullName>
    </recommendedName>
</protein>
<evidence type="ECO:0000313" key="3">
    <source>
        <dbReference type="Proteomes" id="UP000282184"/>
    </source>
</evidence>
<accession>A0A3S0HQ49</accession>
<dbReference type="OrthoDB" id="670350at2"/>
<dbReference type="Proteomes" id="UP000282184">
    <property type="component" value="Unassembled WGS sequence"/>
</dbReference>
<feature type="chain" id="PRO_5018526583" description="Nuclear transport factor 2 family protein" evidence="1">
    <location>
        <begin position="30"/>
        <end position="184"/>
    </location>
</feature>
<dbReference type="AlphaFoldDB" id="A0A3S0HQ49"/>
<feature type="signal peptide" evidence="1">
    <location>
        <begin position="1"/>
        <end position="29"/>
    </location>
</feature>
<organism evidence="2 3">
    <name type="scientific">Hymenobacter gummosus</name>
    <dbReference type="NCBI Taxonomy" id="1776032"/>
    <lineage>
        <taxon>Bacteria</taxon>
        <taxon>Pseudomonadati</taxon>
        <taxon>Bacteroidota</taxon>
        <taxon>Cytophagia</taxon>
        <taxon>Cytophagales</taxon>
        <taxon>Hymenobacteraceae</taxon>
        <taxon>Hymenobacter</taxon>
    </lineage>
</organism>
<dbReference type="RefSeq" id="WP_126692621.1">
    <property type="nucleotide sequence ID" value="NZ_RXOF01000003.1"/>
</dbReference>
<keyword evidence="1" id="KW-0732">Signal</keyword>
<name>A0A3S0HQ49_9BACT</name>
<gene>
    <name evidence="2" type="ORF">EJV47_08015</name>
</gene>
<comment type="caution">
    <text evidence="2">The sequence shown here is derived from an EMBL/GenBank/DDBJ whole genome shotgun (WGS) entry which is preliminary data.</text>
</comment>
<proteinExistence type="predicted"/>
<reference evidence="2 3" key="1">
    <citation type="submission" date="2018-12" db="EMBL/GenBank/DDBJ databases">
        <title>Hymenobacter gummosus sp. nov., isolated from a spring.</title>
        <authorList>
            <person name="Nie L."/>
        </authorList>
    </citation>
    <scope>NUCLEOTIDE SEQUENCE [LARGE SCALE GENOMIC DNA]</scope>
    <source>
        <strain evidence="2 3">KCTC 52166</strain>
    </source>
</reference>